<evidence type="ECO:0000313" key="1">
    <source>
        <dbReference type="EMBL" id="KAI4466893.1"/>
    </source>
</evidence>
<name>A0ACB9TJF1_HOLOL</name>
<dbReference type="EMBL" id="CM043016">
    <property type="protein sequence ID" value="KAI4466893.1"/>
    <property type="molecule type" value="Genomic_DNA"/>
</dbReference>
<proteinExistence type="predicted"/>
<keyword evidence="2" id="KW-1185">Reference proteome</keyword>
<evidence type="ECO:0000313" key="2">
    <source>
        <dbReference type="Proteomes" id="UP001056778"/>
    </source>
</evidence>
<reference evidence="1" key="1">
    <citation type="submission" date="2022-04" db="EMBL/GenBank/DDBJ databases">
        <title>Chromosome-scale genome assembly of Holotrichia oblita Faldermann.</title>
        <authorList>
            <person name="Rongchong L."/>
        </authorList>
    </citation>
    <scope>NUCLEOTIDE SEQUENCE</scope>
    <source>
        <strain evidence="1">81SQS9</strain>
    </source>
</reference>
<sequence>MAQTQHDTPLIPISESKRFISECLQAVGAPKKHADDMGDLLVAADYRGHFSHGMNRLEMYVNDITSGTCDAKVEPKILKETVATAWVDGQNGLGAVVGNFCIAVAIKKAKEVGIGLVTAKHSNHFGINSMYTLQAVKQGLLGMAFTNTSPFVTATRSKKIEIARRKGVPIPQGWAQDKDGRATTDTKTAMTQGSCLMPLGGIELHSGYKGYGLAFLVEIFSAILSGATYGPNIRPWMTTDRIADLGHGFIAINPQCFASDFESRLSDLMNVIRNSEPADPSKPVLVPGDSEKLHMAAIDKAGGIRYLPNQMETCKKLSEQLKVKPLTGS</sequence>
<dbReference type="Proteomes" id="UP001056778">
    <property type="component" value="Chromosome 2"/>
</dbReference>
<gene>
    <name evidence="1" type="ORF">MML48_2g00014114</name>
</gene>
<accession>A0ACB9TJF1</accession>
<protein>
    <submittedName>
        <fullName evidence="1">Oxidoreductase-related</fullName>
    </submittedName>
</protein>
<organism evidence="1 2">
    <name type="scientific">Holotrichia oblita</name>
    <name type="common">Chafer beetle</name>
    <dbReference type="NCBI Taxonomy" id="644536"/>
    <lineage>
        <taxon>Eukaryota</taxon>
        <taxon>Metazoa</taxon>
        <taxon>Ecdysozoa</taxon>
        <taxon>Arthropoda</taxon>
        <taxon>Hexapoda</taxon>
        <taxon>Insecta</taxon>
        <taxon>Pterygota</taxon>
        <taxon>Neoptera</taxon>
        <taxon>Endopterygota</taxon>
        <taxon>Coleoptera</taxon>
        <taxon>Polyphaga</taxon>
        <taxon>Scarabaeiformia</taxon>
        <taxon>Scarabaeidae</taxon>
        <taxon>Melolonthinae</taxon>
        <taxon>Holotrichia</taxon>
    </lineage>
</organism>
<comment type="caution">
    <text evidence="1">The sequence shown here is derived from an EMBL/GenBank/DDBJ whole genome shotgun (WGS) entry which is preliminary data.</text>
</comment>